<evidence type="ECO:0000256" key="1">
    <source>
        <dbReference type="SAM" id="MobiDB-lite"/>
    </source>
</evidence>
<accession>A0A0H1B315</accession>
<reference evidence="3" key="1">
    <citation type="journal article" date="2015" name="PLoS Genet.">
        <title>The dynamic genome and transcriptome of the human fungal pathogen Blastomyces and close relative Emmonsia.</title>
        <authorList>
            <person name="Munoz J.F."/>
            <person name="Gauthier G.M."/>
            <person name="Desjardins C.A."/>
            <person name="Gallo J.E."/>
            <person name="Holder J."/>
            <person name="Sullivan T.D."/>
            <person name="Marty A.J."/>
            <person name="Carmen J.C."/>
            <person name="Chen Z."/>
            <person name="Ding L."/>
            <person name="Gujja S."/>
            <person name="Magrini V."/>
            <person name="Misas E."/>
            <person name="Mitreva M."/>
            <person name="Priest M."/>
            <person name="Saif S."/>
            <person name="Whiston E.A."/>
            <person name="Young S."/>
            <person name="Zeng Q."/>
            <person name="Goldman W.E."/>
            <person name="Mardis E.R."/>
            <person name="Taylor J.W."/>
            <person name="McEwen J.G."/>
            <person name="Clay O.K."/>
            <person name="Klein B.S."/>
            <person name="Cuomo C.A."/>
        </authorList>
    </citation>
    <scope>NUCLEOTIDE SEQUENCE [LARGE SCALE GENOMIC DNA]</scope>
    <source>
        <strain evidence="3">UAMH 139</strain>
    </source>
</reference>
<keyword evidence="3" id="KW-1185">Reference proteome</keyword>
<evidence type="ECO:0000313" key="2">
    <source>
        <dbReference type="EMBL" id="KLJ05377.1"/>
    </source>
</evidence>
<protein>
    <submittedName>
        <fullName evidence="2">Uncharacterized protein</fullName>
    </submittedName>
</protein>
<organism evidence="2 3">
    <name type="scientific">Blastomyces silverae</name>
    <dbReference type="NCBI Taxonomy" id="2060906"/>
    <lineage>
        <taxon>Eukaryota</taxon>
        <taxon>Fungi</taxon>
        <taxon>Dikarya</taxon>
        <taxon>Ascomycota</taxon>
        <taxon>Pezizomycotina</taxon>
        <taxon>Eurotiomycetes</taxon>
        <taxon>Eurotiomycetidae</taxon>
        <taxon>Onygenales</taxon>
        <taxon>Ajellomycetaceae</taxon>
        <taxon>Blastomyces</taxon>
    </lineage>
</organism>
<dbReference type="Proteomes" id="UP000053573">
    <property type="component" value="Unassembled WGS sequence"/>
</dbReference>
<gene>
    <name evidence="2" type="ORF">EMPG_11149</name>
</gene>
<name>A0A0H1B315_9EURO</name>
<dbReference type="AlphaFoldDB" id="A0A0H1B315"/>
<comment type="caution">
    <text evidence="2">The sequence shown here is derived from an EMBL/GenBank/DDBJ whole genome shotgun (WGS) entry which is preliminary data.</text>
</comment>
<feature type="compositionally biased region" description="Acidic residues" evidence="1">
    <location>
        <begin position="11"/>
        <end position="24"/>
    </location>
</feature>
<dbReference type="EMBL" id="LDEV01003680">
    <property type="protein sequence ID" value="KLJ05377.1"/>
    <property type="molecule type" value="Genomic_DNA"/>
</dbReference>
<proteinExistence type="predicted"/>
<sequence>MSTFTFGFGGDDIDDQDAENDPGPDDTGINAGIRQLHIAGTTNEGERGEGEERDLVEASCCDLDEMILCIFEWLFVLTAVCIRSSLVPPPKGRSIDRGSF</sequence>
<evidence type="ECO:0000313" key="3">
    <source>
        <dbReference type="Proteomes" id="UP000053573"/>
    </source>
</evidence>
<dbReference type="STRING" id="2060906.A0A0H1B315"/>
<feature type="region of interest" description="Disordered" evidence="1">
    <location>
        <begin position="1"/>
        <end position="30"/>
    </location>
</feature>